<sequence length="164" mass="18492">MDSIIDRVMGFASSTCVPKCTLMKFVFMGTWIQNNCKSLGYYQVFSTCNKGEATHYGLLTSRSSHWTSKKFGFLISIFGRTLIKMQSDVHGLISKFTNKTNDGLKPACKKCGYAGHLTYQCRNFIKADPNKDIVLDVSSTSSETSEEEFISPLMQLKQSMERFC</sequence>
<evidence type="ECO:0000256" key="1">
    <source>
        <dbReference type="ARBA" id="ARBA00022723"/>
    </source>
</evidence>
<organism evidence="8 9">
    <name type="scientific">Potamilus streckersoni</name>
    <dbReference type="NCBI Taxonomy" id="2493646"/>
    <lineage>
        <taxon>Eukaryota</taxon>
        <taxon>Metazoa</taxon>
        <taxon>Spiralia</taxon>
        <taxon>Lophotrochozoa</taxon>
        <taxon>Mollusca</taxon>
        <taxon>Bivalvia</taxon>
        <taxon>Autobranchia</taxon>
        <taxon>Heteroconchia</taxon>
        <taxon>Palaeoheterodonta</taxon>
        <taxon>Unionida</taxon>
        <taxon>Unionoidea</taxon>
        <taxon>Unionidae</taxon>
        <taxon>Ambleminae</taxon>
        <taxon>Lampsilini</taxon>
        <taxon>Potamilus</taxon>
    </lineage>
</organism>
<keyword evidence="1" id="KW-0479">Metal-binding</keyword>
<reference evidence="8" key="1">
    <citation type="journal article" date="2021" name="Genome Biol. Evol.">
        <title>A High-Quality Reference Genome for a Parasitic Bivalve with Doubly Uniparental Inheritance (Bivalvia: Unionida).</title>
        <authorList>
            <person name="Smith C.H."/>
        </authorList>
    </citation>
    <scope>NUCLEOTIDE SEQUENCE</scope>
    <source>
        <strain evidence="8">CHS0354</strain>
    </source>
</reference>
<evidence type="ECO:0000256" key="5">
    <source>
        <dbReference type="ARBA" id="ARBA00039180"/>
    </source>
</evidence>
<dbReference type="InterPro" id="IPR001878">
    <property type="entry name" value="Znf_CCHC"/>
</dbReference>
<dbReference type="PANTHER" id="PTHR31437:SF1">
    <property type="entry name" value="PROTEIN SREK1IP1"/>
    <property type="match status" value="1"/>
</dbReference>
<dbReference type="Pfam" id="PF13917">
    <property type="entry name" value="zf-CCHC_3"/>
    <property type="match status" value="1"/>
</dbReference>
<proteinExistence type="predicted"/>
<dbReference type="PROSITE" id="PS50158">
    <property type="entry name" value="ZF_CCHC"/>
    <property type="match status" value="1"/>
</dbReference>
<accession>A0AAE0TKA1</accession>
<comment type="function">
    <text evidence="4">Possible splicing regulator involved in the control of cellular survival.</text>
</comment>
<feature type="domain" description="CCHC-type" evidence="7">
    <location>
        <begin position="108"/>
        <end position="123"/>
    </location>
</feature>
<protein>
    <recommendedName>
        <fullName evidence="5">Protein SREK1IP1</fullName>
    </recommendedName>
</protein>
<reference evidence="8" key="2">
    <citation type="journal article" date="2021" name="Genome Biol. Evol.">
        <title>Developing a high-quality reference genome for a parasitic bivalve with doubly uniparental inheritance (Bivalvia: Unionida).</title>
        <authorList>
            <person name="Smith C.H."/>
        </authorList>
    </citation>
    <scope>NUCLEOTIDE SEQUENCE</scope>
    <source>
        <strain evidence="8">CHS0354</strain>
        <tissue evidence="8">Mantle</tissue>
    </source>
</reference>
<dbReference type="EMBL" id="JAEAOA010000712">
    <property type="protein sequence ID" value="KAK3611961.1"/>
    <property type="molecule type" value="Genomic_DNA"/>
</dbReference>
<keyword evidence="2 6" id="KW-0863">Zinc-finger</keyword>
<evidence type="ECO:0000259" key="7">
    <source>
        <dbReference type="PROSITE" id="PS50158"/>
    </source>
</evidence>
<comment type="caution">
    <text evidence="8">The sequence shown here is derived from an EMBL/GenBank/DDBJ whole genome shotgun (WGS) entry which is preliminary data.</text>
</comment>
<keyword evidence="3" id="KW-0862">Zinc</keyword>
<reference evidence="8" key="3">
    <citation type="submission" date="2023-05" db="EMBL/GenBank/DDBJ databases">
        <authorList>
            <person name="Smith C.H."/>
        </authorList>
    </citation>
    <scope>NUCLEOTIDE SEQUENCE</scope>
    <source>
        <strain evidence="8">CHS0354</strain>
        <tissue evidence="8">Mantle</tissue>
    </source>
</reference>
<evidence type="ECO:0000313" key="9">
    <source>
        <dbReference type="Proteomes" id="UP001195483"/>
    </source>
</evidence>
<evidence type="ECO:0000256" key="4">
    <source>
        <dbReference type="ARBA" id="ARBA00037746"/>
    </source>
</evidence>
<evidence type="ECO:0000256" key="3">
    <source>
        <dbReference type="ARBA" id="ARBA00022833"/>
    </source>
</evidence>
<evidence type="ECO:0000313" key="8">
    <source>
        <dbReference type="EMBL" id="KAK3611961.1"/>
    </source>
</evidence>
<evidence type="ECO:0000256" key="6">
    <source>
        <dbReference type="PROSITE-ProRule" id="PRU00047"/>
    </source>
</evidence>
<dbReference type="GO" id="GO:0008270">
    <property type="term" value="F:zinc ion binding"/>
    <property type="evidence" value="ECO:0007669"/>
    <property type="project" value="UniProtKB-KW"/>
</dbReference>
<keyword evidence="9" id="KW-1185">Reference proteome</keyword>
<dbReference type="Proteomes" id="UP001195483">
    <property type="component" value="Unassembled WGS sequence"/>
</dbReference>
<gene>
    <name evidence="8" type="ORF">CHS0354_011619</name>
</gene>
<name>A0AAE0TKA1_9BIVA</name>
<dbReference type="AlphaFoldDB" id="A0AAE0TKA1"/>
<dbReference type="GO" id="GO:0003676">
    <property type="term" value="F:nucleic acid binding"/>
    <property type="evidence" value="ECO:0007669"/>
    <property type="project" value="InterPro"/>
</dbReference>
<dbReference type="PANTHER" id="PTHR31437">
    <property type="entry name" value="SREK1IP1 FAMILY MEMBER"/>
    <property type="match status" value="1"/>
</dbReference>
<evidence type="ECO:0000256" key="2">
    <source>
        <dbReference type="ARBA" id="ARBA00022771"/>
    </source>
</evidence>